<dbReference type="Gene3D" id="1.20.1070.10">
    <property type="entry name" value="Rhodopsin 7-helix transmembrane proteins"/>
    <property type="match status" value="1"/>
</dbReference>
<feature type="transmembrane region" description="Helical" evidence="11">
    <location>
        <begin position="179"/>
        <end position="200"/>
    </location>
</feature>
<keyword evidence="7 9" id="KW-0675">Receptor</keyword>
<evidence type="ECO:0000256" key="2">
    <source>
        <dbReference type="ARBA" id="ARBA00010663"/>
    </source>
</evidence>
<feature type="transmembrane region" description="Helical" evidence="11">
    <location>
        <begin position="298"/>
        <end position="317"/>
    </location>
</feature>
<evidence type="ECO:0000256" key="11">
    <source>
        <dbReference type="SAM" id="Phobius"/>
    </source>
</evidence>
<comment type="subcellular location">
    <subcellularLocation>
        <location evidence="1">Membrane</location>
        <topology evidence="1">Multi-pass membrane protein</topology>
    </subcellularLocation>
</comment>
<feature type="transmembrane region" description="Helical" evidence="11">
    <location>
        <begin position="386"/>
        <end position="411"/>
    </location>
</feature>
<dbReference type="PROSITE" id="PS50262">
    <property type="entry name" value="G_PROTEIN_RECEP_F1_2"/>
    <property type="match status" value="1"/>
</dbReference>
<evidence type="ECO:0000256" key="10">
    <source>
        <dbReference type="SAM" id="MobiDB-lite"/>
    </source>
</evidence>
<accession>A0A5B7EX99</accession>
<keyword evidence="5 9" id="KW-0297">G-protein coupled receptor</keyword>
<feature type="transmembrane region" description="Helical" evidence="11">
    <location>
        <begin position="349"/>
        <end position="366"/>
    </location>
</feature>
<dbReference type="EMBL" id="VSRR010004356">
    <property type="protein sequence ID" value="MPC39421.1"/>
    <property type="molecule type" value="Genomic_DNA"/>
</dbReference>
<dbReference type="PROSITE" id="PS00237">
    <property type="entry name" value="G_PROTEIN_RECEP_F1_1"/>
    <property type="match status" value="1"/>
</dbReference>
<feature type="compositionally biased region" description="Low complexity" evidence="10">
    <location>
        <begin position="483"/>
        <end position="508"/>
    </location>
</feature>
<comment type="caution">
    <text evidence="13">The sequence shown here is derived from an EMBL/GenBank/DDBJ whole genome shotgun (WGS) entry which is preliminary data.</text>
</comment>
<evidence type="ECO:0000313" key="13">
    <source>
        <dbReference type="EMBL" id="MPC39421.1"/>
    </source>
</evidence>
<dbReference type="InterPro" id="IPR000276">
    <property type="entry name" value="GPCR_Rhodpsn"/>
</dbReference>
<dbReference type="GO" id="GO:0004983">
    <property type="term" value="F:neuropeptide Y receptor activity"/>
    <property type="evidence" value="ECO:0007669"/>
    <property type="project" value="InterPro"/>
</dbReference>
<feature type="transmembrane region" description="Helical" evidence="11">
    <location>
        <begin position="105"/>
        <end position="130"/>
    </location>
</feature>
<evidence type="ECO:0000256" key="7">
    <source>
        <dbReference type="ARBA" id="ARBA00023170"/>
    </source>
</evidence>
<evidence type="ECO:0000256" key="3">
    <source>
        <dbReference type="ARBA" id="ARBA00022692"/>
    </source>
</evidence>
<evidence type="ECO:0000256" key="9">
    <source>
        <dbReference type="RuleBase" id="RU000688"/>
    </source>
</evidence>
<feature type="domain" description="G-protein coupled receptors family 1 profile" evidence="12">
    <location>
        <begin position="121"/>
        <end position="408"/>
    </location>
</feature>
<organism evidence="13 14">
    <name type="scientific">Portunus trituberculatus</name>
    <name type="common">Swimming crab</name>
    <name type="synonym">Neptunus trituberculatus</name>
    <dbReference type="NCBI Taxonomy" id="210409"/>
    <lineage>
        <taxon>Eukaryota</taxon>
        <taxon>Metazoa</taxon>
        <taxon>Ecdysozoa</taxon>
        <taxon>Arthropoda</taxon>
        <taxon>Crustacea</taxon>
        <taxon>Multicrustacea</taxon>
        <taxon>Malacostraca</taxon>
        <taxon>Eumalacostraca</taxon>
        <taxon>Eucarida</taxon>
        <taxon>Decapoda</taxon>
        <taxon>Pleocyemata</taxon>
        <taxon>Brachyura</taxon>
        <taxon>Eubrachyura</taxon>
        <taxon>Portunoidea</taxon>
        <taxon>Portunidae</taxon>
        <taxon>Portuninae</taxon>
        <taxon>Portunus</taxon>
    </lineage>
</organism>
<dbReference type="PRINTS" id="PR01012">
    <property type="entry name" value="NRPEPTIDEYR"/>
</dbReference>
<evidence type="ECO:0000256" key="1">
    <source>
        <dbReference type="ARBA" id="ARBA00004141"/>
    </source>
</evidence>
<dbReference type="InterPro" id="IPR017452">
    <property type="entry name" value="GPCR_Rhodpsn_7TM"/>
</dbReference>
<dbReference type="AlphaFoldDB" id="A0A5B7EX99"/>
<dbReference type="PANTHER" id="PTHR24235:SF12">
    <property type="entry name" value="G-PROTEIN COUPLED RECEPTORS FAMILY 1 PROFILE DOMAIN-CONTAINING PROTEIN"/>
    <property type="match status" value="1"/>
</dbReference>
<dbReference type="InterPro" id="IPR000611">
    <property type="entry name" value="NPY_rcpt"/>
</dbReference>
<dbReference type="PANTHER" id="PTHR24235">
    <property type="entry name" value="NEUROPEPTIDE Y RECEPTOR"/>
    <property type="match status" value="1"/>
</dbReference>
<feature type="transmembrane region" description="Helical" evidence="11">
    <location>
        <begin position="221"/>
        <end position="241"/>
    </location>
</feature>
<evidence type="ECO:0000256" key="4">
    <source>
        <dbReference type="ARBA" id="ARBA00022989"/>
    </source>
</evidence>
<evidence type="ECO:0000313" key="14">
    <source>
        <dbReference type="Proteomes" id="UP000324222"/>
    </source>
</evidence>
<feature type="region of interest" description="Disordered" evidence="10">
    <location>
        <begin position="474"/>
        <end position="508"/>
    </location>
</feature>
<dbReference type="OrthoDB" id="9046662at2759"/>
<gene>
    <name evidence="13" type="primary">NPFR_4</name>
    <name evidence="13" type="ORF">E2C01_032957</name>
</gene>
<feature type="transmembrane region" description="Helical" evidence="11">
    <location>
        <begin position="142"/>
        <end position="167"/>
    </location>
</feature>
<proteinExistence type="inferred from homology"/>
<comment type="similarity">
    <text evidence="2 9">Belongs to the G-protein coupled receptor 1 family.</text>
</comment>
<dbReference type="SUPFAM" id="SSF81321">
    <property type="entry name" value="Family A G protein-coupled receptor-like"/>
    <property type="match status" value="1"/>
</dbReference>
<evidence type="ECO:0000256" key="5">
    <source>
        <dbReference type="ARBA" id="ARBA00023040"/>
    </source>
</evidence>
<keyword evidence="4 11" id="KW-1133">Transmembrane helix</keyword>
<dbReference type="CDD" id="cd15203">
    <property type="entry name" value="7tmA_NPYR-like"/>
    <property type="match status" value="1"/>
</dbReference>
<keyword evidence="8 9" id="KW-0807">Transducer</keyword>
<dbReference type="GO" id="GO:0016020">
    <property type="term" value="C:membrane"/>
    <property type="evidence" value="ECO:0007669"/>
    <property type="project" value="UniProtKB-SubCell"/>
</dbReference>
<evidence type="ECO:0000259" key="12">
    <source>
        <dbReference type="PROSITE" id="PS50262"/>
    </source>
</evidence>
<evidence type="ECO:0000256" key="6">
    <source>
        <dbReference type="ARBA" id="ARBA00023136"/>
    </source>
</evidence>
<name>A0A5B7EX99_PORTR</name>
<protein>
    <submittedName>
        <fullName evidence="13">Neuropeptide F receptor</fullName>
    </submittedName>
</protein>
<reference evidence="13 14" key="1">
    <citation type="submission" date="2019-05" db="EMBL/GenBank/DDBJ databases">
        <title>Another draft genome of Portunus trituberculatus and its Hox gene families provides insights of decapod evolution.</title>
        <authorList>
            <person name="Jeong J.-H."/>
            <person name="Song I."/>
            <person name="Kim S."/>
            <person name="Choi T."/>
            <person name="Kim D."/>
            <person name="Ryu S."/>
            <person name="Kim W."/>
        </authorList>
    </citation>
    <scope>NUCLEOTIDE SEQUENCE [LARGE SCALE GENOMIC DNA]</scope>
    <source>
        <tissue evidence="13">Muscle</tissue>
    </source>
</reference>
<keyword evidence="6 11" id="KW-0472">Membrane</keyword>
<dbReference type="Pfam" id="PF00001">
    <property type="entry name" value="7tm_1"/>
    <property type="match status" value="1"/>
</dbReference>
<keyword evidence="14" id="KW-1185">Reference proteome</keyword>
<keyword evidence="3 9" id="KW-0812">Transmembrane</keyword>
<evidence type="ECO:0000256" key="8">
    <source>
        <dbReference type="ARBA" id="ARBA00023224"/>
    </source>
</evidence>
<dbReference type="PRINTS" id="PR00237">
    <property type="entry name" value="GPCRRHODOPSN"/>
</dbReference>
<dbReference type="Proteomes" id="UP000324222">
    <property type="component" value="Unassembled WGS sequence"/>
</dbReference>
<sequence length="526" mass="57323">MLEDPNQNTADETALESLGDGAGLREFGGLPCGEPVSCGDLFQEDRASVQLLPIDRLSLLLVDALAINGSNGSSVQHPLFNFSSDELLDVLAGEQDGYLDPVTQVVFIVCYASLMVLGVSGNLMVGWIIWRKKTMRTPRNLYIINLTVSDLSMCLVCMPITLVGLLYKNWGMGDLLCKLVPVLQGANILVSTSTVLAIAVDRYATIVKVGRSSRSKVHVTSSIAAIWTSSVLFTMPLYFYHSVTQYILRGMALAAVGNGVFSSCQCASSPLPQVKLGHIVLYKRCIFQWPSRAARNTWLILLLMTQYGIPILVLSVVHARIKHYLGHHLMGQYDARRAEREIERNRKTTILLSTIAVAFAVCWLPWHVVNLLADFEYEGLREPTHFYAVFGASHIMAMSSASINPVLYGWLNTNLRRELVEVLPHIFVKLGCLVAGVQGRGRSMGGGGPGDSPTRQPESVTLLVFQTHPPTSLTQMVARSSHPPTTTTTTTTTSTTTTAPTTTTTNTNTTTATTTATTTTLIGNDM</sequence>